<dbReference type="Pfam" id="PF00271">
    <property type="entry name" value="Helicase_C"/>
    <property type="match status" value="1"/>
</dbReference>
<dbReference type="PROSITE" id="PS51194">
    <property type="entry name" value="HELICASE_CTER"/>
    <property type="match status" value="1"/>
</dbReference>
<dbReference type="InterPro" id="IPR011332">
    <property type="entry name" value="Ribosomal_zn-bd"/>
</dbReference>
<dbReference type="GO" id="GO:0004386">
    <property type="term" value="F:helicase activity"/>
    <property type="evidence" value="ECO:0007669"/>
    <property type="project" value="UniProtKB-KW"/>
</dbReference>
<keyword evidence="3" id="KW-0547">Nucleotide-binding</keyword>
<dbReference type="InterPro" id="IPR027417">
    <property type="entry name" value="P-loop_NTPase"/>
</dbReference>
<keyword evidence="3" id="KW-0067">ATP-binding</keyword>
<dbReference type="SUPFAM" id="SSF52540">
    <property type="entry name" value="P-loop containing nucleoside triphosphate hydrolases"/>
    <property type="match status" value="1"/>
</dbReference>
<dbReference type="EMBL" id="JAIWIU010000025">
    <property type="protein sequence ID" value="MCA2015342.1"/>
    <property type="molecule type" value="Genomic_DNA"/>
</dbReference>
<proteinExistence type="predicted"/>
<protein>
    <submittedName>
        <fullName evidence="3">DEAD/DEAH box helicase</fullName>
    </submittedName>
</protein>
<keyword evidence="3" id="KW-0347">Helicase</keyword>
<keyword evidence="4" id="KW-1185">Reference proteome</keyword>
<dbReference type="SMART" id="SM00490">
    <property type="entry name" value="HELICc"/>
    <property type="match status" value="1"/>
</dbReference>
<dbReference type="Gene3D" id="3.40.50.300">
    <property type="entry name" value="P-loop containing nucleotide triphosphate hydrolases"/>
    <property type="match status" value="2"/>
</dbReference>
<dbReference type="PANTHER" id="PTHR47396">
    <property type="entry name" value="TYPE I RESTRICTION ENZYME ECOKI R PROTEIN"/>
    <property type="match status" value="1"/>
</dbReference>
<evidence type="ECO:0000313" key="4">
    <source>
        <dbReference type="Proteomes" id="UP001199044"/>
    </source>
</evidence>
<evidence type="ECO:0000259" key="2">
    <source>
        <dbReference type="PROSITE" id="PS51194"/>
    </source>
</evidence>
<feature type="domain" description="Helicase C-terminal" evidence="2">
    <location>
        <begin position="240"/>
        <end position="379"/>
    </location>
</feature>
<dbReference type="PANTHER" id="PTHR47396:SF1">
    <property type="entry name" value="ATP-DEPENDENT HELICASE IRC3-RELATED"/>
    <property type="match status" value="1"/>
</dbReference>
<accession>A0ABS7YJV8</accession>
<keyword evidence="3" id="KW-0378">Hydrolase</keyword>
<organism evidence="3 4">
    <name type="scientific">Vibrio tritonius</name>
    <dbReference type="NCBI Taxonomy" id="1435069"/>
    <lineage>
        <taxon>Bacteria</taxon>
        <taxon>Pseudomonadati</taxon>
        <taxon>Pseudomonadota</taxon>
        <taxon>Gammaproteobacteria</taxon>
        <taxon>Vibrionales</taxon>
        <taxon>Vibrionaceae</taxon>
        <taxon>Vibrio</taxon>
    </lineage>
</organism>
<dbReference type="Pfam" id="PF04851">
    <property type="entry name" value="ResIII"/>
    <property type="match status" value="1"/>
</dbReference>
<dbReference type="Proteomes" id="UP001199044">
    <property type="component" value="Unassembled WGS sequence"/>
</dbReference>
<dbReference type="InterPro" id="IPR006935">
    <property type="entry name" value="Helicase/UvrB_N"/>
</dbReference>
<dbReference type="InterPro" id="IPR014001">
    <property type="entry name" value="Helicase_ATP-bd"/>
</dbReference>
<gene>
    <name evidence="3" type="ORF">LDJ79_04410</name>
</gene>
<sequence length="590" mass="66974">MYTLRPYQSDSVKAVIHYFRHHSTPAVIVLPTGAGKSLVIAELARLAKGRVLVLTHVKELVEQNHAKYESYGLTAAIFSAGLGRKETDEKVVFASVQSMANSLDAFTEEFSLLVIDECHRVPDNDKSTYRRAIAHVQECNPNIKILGLTATPYRLDMGWIYRYHTRGQVRTEQDRFFRDCIFELPIRYLLDEGFLTPAKIMDMAVLGYDFSTIRPSANGYYRESDLNAVLKKSSRATPAIIEQVVELAKERQGVMIFASTVDHAKEIMSYLTDESAALVIGDTSADERDRIINSFKRREIKFLVNVSVLTTGFDAPHVDLIAVLRPTESISLYQQIVGRGLRLSEGKTDCLVLEYAGNHYDLFQPEVGEPQPNSDSEIVTIPCPACGFNNNFWGKLDSNGFLIEHYGRRCQGYFEDDETGEREECGYRFRAKFCGECGADNDIAARRCHECDAVLVDPDKKLRDALKLKDALIMNCVDLRMEPGKNKHGKPQLKVVYISDTDAEISEFWQLGTKKQKDDFLQRFVNPHLVDRHRPFTETAPTKIAANEHRFRPPELIIARKEGRFWVIRDKLFERPSEKAMAQINAVSQA</sequence>
<dbReference type="RefSeq" id="WP_068713463.1">
    <property type="nucleotide sequence ID" value="NZ_AP014635.1"/>
</dbReference>
<dbReference type="InterPro" id="IPR001650">
    <property type="entry name" value="Helicase_C-like"/>
</dbReference>
<dbReference type="SMART" id="SM00487">
    <property type="entry name" value="DEXDc"/>
    <property type="match status" value="1"/>
</dbReference>
<name>A0ABS7YJV8_9VIBR</name>
<feature type="domain" description="Helicase ATP-binding" evidence="1">
    <location>
        <begin position="17"/>
        <end position="170"/>
    </location>
</feature>
<evidence type="ECO:0000313" key="3">
    <source>
        <dbReference type="EMBL" id="MCA2015342.1"/>
    </source>
</evidence>
<reference evidence="4" key="1">
    <citation type="submission" date="2023-07" db="EMBL/GenBank/DDBJ databases">
        <title>Molecular identification of indigenous halophilic bacteria isolated from red sea cost, biodegradation of synthetic dyes and assessment of degraded metabolite toxicity.</title>
        <authorList>
            <person name="Chaieb K."/>
            <person name="Altayb H.N."/>
        </authorList>
    </citation>
    <scope>NUCLEOTIDE SEQUENCE [LARGE SCALE GENOMIC DNA]</scope>
    <source>
        <strain evidence="4">K20</strain>
    </source>
</reference>
<evidence type="ECO:0000259" key="1">
    <source>
        <dbReference type="PROSITE" id="PS51192"/>
    </source>
</evidence>
<dbReference type="SUPFAM" id="SSF57829">
    <property type="entry name" value="Zn-binding ribosomal proteins"/>
    <property type="match status" value="1"/>
</dbReference>
<dbReference type="InterPro" id="IPR050742">
    <property type="entry name" value="Helicase_Restrict-Modif_Enz"/>
</dbReference>
<dbReference type="PROSITE" id="PS51192">
    <property type="entry name" value="HELICASE_ATP_BIND_1"/>
    <property type="match status" value="1"/>
</dbReference>
<comment type="caution">
    <text evidence="3">The sequence shown here is derived from an EMBL/GenBank/DDBJ whole genome shotgun (WGS) entry which is preliminary data.</text>
</comment>